<dbReference type="OrthoDB" id="1907935at2759"/>
<feature type="compositionally biased region" description="Pro residues" evidence="1">
    <location>
        <begin position="124"/>
        <end position="135"/>
    </location>
</feature>
<protein>
    <submittedName>
        <fullName evidence="3">Uncharacterized protein LOC105060152 isoform X1</fullName>
    </submittedName>
</protein>
<evidence type="ECO:0000256" key="1">
    <source>
        <dbReference type="SAM" id="MobiDB-lite"/>
    </source>
</evidence>
<evidence type="ECO:0000313" key="3">
    <source>
        <dbReference type="RefSeq" id="XP_029119179.1"/>
    </source>
</evidence>
<sequence>MGVYTSTLNFFPSFSDSSEKEKLDRSWISLLLRQGQSKRAFYSPTLLLLLLWRRPRRPSLLLLLPPLRLLHPLHLRPRRASSVASCRFSSPPISASEPADKDEEVPSQVVSPGAPVSEKKSSAEPPPTPIKMLPPIPEDEQRQLFKWILEEKRKVKPSAPAEKKKIDEEKALLKQFIRSKSIPSL</sequence>
<organism evidence="2 3">
    <name type="scientific">Elaeis guineensis var. tenera</name>
    <name type="common">Oil palm</name>
    <dbReference type="NCBI Taxonomy" id="51953"/>
    <lineage>
        <taxon>Eukaryota</taxon>
        <taxon>Viridiplantae</taxon>
        <taxon>Streptophyta</taxon>
        <taxon>Embryophyta</taxon>
        <taxon>Tracheophyta</taxon>
        <taxon>Spermatophyta</taxon>
        <taxon>Magnoliopsida</taxon>
        <taxon>Liliopsida</taxon>
        <taxon>Arecaceae</taxon>
        <taxon>Arecoideae</taxon>
        <taxon>Cocoseae</taxon>
        <taxon>Elaeidinae</taxon>
        <taxon>Elaeis</taxon>
    </lineage>
</organism>
<dbReference type="PANTHER" id="PTHR34364">
    <property type="entry name" value="WAS/WASL-INTERACTING FAMILY PROTEIN"/>
    <property type="match status" value="1"/>
</dbReference>
<name>A0A8N4F1J3_ELAGV</name>
<proteinExistence type="predicted"/>
<feature type="region of interest" description="Disordered" evidence="1">
    <location>
        <begin position="86"/>
        <end position="135"/>
    </location>
</feature>
<evidence type="ECO:0000313" key="2">
    <source>
        <dbReference type="Proteomes" id="UP000504607"/>
    </source>
</evidence>
<keyword evidence="2" id="KW-1185">Reference proteome</keyword>
<accession>A0A8N4F1J3</accession>
<dbReference type="PANTHER" id="PTHR34364:SF1">
    <property type="entry name" value="WAS_WASL-INTERACTING FAMILY PROTEIN"/>
    <property type="match status" value="1"/>
</dbReference>
<dbReference type="AlphaFoldDB" id="A0A8N4F1J3"/>
<reference evidence="3" key="1">
    <citation type="submission" date="2025-08" db="UniProtKB">
        <authorList>
            <consortium name="RefSeq"/>
        </authorList>
    </citation>
    <scope>IDENTIFICATION</scope>
</reference>
<dbReference type="Proteomes" id="UP000504607">
    <property type="component" value="Chromosome 1"/>
</dbReference>
<gene>
    <name evidence="3" type="primary">LOC105060152</name>
</gene>
<dbReference type="RefSeq" id="XP_029119179.1">
    <property type="nucleotide sequence ID" value="XM_029263346.1"/>
</dbReference>